<accession>A0A1A2XMQ7</accession>
<gene>
    <name evidence="2" type="ORF">A5710_00665</name>
</gene>
<evidence type="ECO:0000313" key="3">
    <source>
        <dbReference type="Proteomes" id="UP000093943"/>
    </source>
</evidence>
<dbReference type="SUPFAM" id="SSF52980">
    <property type="entry name" value="Restriction endonuclease-like"/>
    <property type="match status" value="1"/>
</dbReference>
<evidence type="ECO:0000313" key="2">
    <source>
        <dbReference type="EMBL" id="OBI26181.1"/>
    </source>
</evidence>
<dbReference type="Gene3D" id="3.40.960.10">
    <property type="entry name" value="VSR Endonuclease"/>
    <property type="match status" value="1"/>
</dbReference>
<dbReference type="OrthoDB" id="3173471at2"/>
<dbReference type="EMBL" id="LZKG01000140">
    <property type="protein sequence ID" value="OBI26181.1"/>
    <property type="molecule type" value="Genomic_DNA"/>
</dbReference>
<dbReference type="InterPro" id="IPR007569">
    <property type="entry name" value="DUF559"/>
</dbReference>
<dbReference type="Proteomes" id="UP000093943">
    <property type="component" value="Unassembled WGS sequence"/>
</dbReference>
<organism evidence="2 3">
    <name type="scientific">Mycolicibacter sinensis (strain JDM601)</name>
    <name type="common">Mycobacterium sinense</name>
    <dbReference type="NCBI Taxonomy" id="875328"/>
    <lineage>
        <taxon>Bacteria</taxon>
        <taxon>Bacillati</taxon>
        <taxon>Actinomycetota</taxon>
        <taxon>Actinomycetes</taxon>
        <taxon>Mycobacteriales</taxon>
        <taxon>Mycobacteriaceae</taxon>
        <taxon>Mycolicibacter</taxon>
    </lineage>
</organism>
<comment type="caution">
    <text evidence="2">The sequence shown here is derived from an EMBL/GenBank/DDBJ whole genome shotgun (WGS) entry which is preliminary data.</text>
</comment>
<feature type="domain" description="DUF559" evidence="1">
    <location>
        <begin position="219"/>
        <end position="278"/>
    </location>
</feature>
<evidence type="ECO:0000259" key="1">
    <source>
        <dbReference type="Pfam" id="PF04480"/>
    </source>
</evidence>
<proteinExistence type="predicted"/>
<dbReference type="AlphaFoldDB" id="A0A1A2XMQ7"/>
<dbReference type="InterPro" id="IPR011335">
    <property type="entry name" value="Restrct_endonuc-II-like"/>
</dbReference>
<dbReference type="Pfam" id="PF04480">
    <property type="entry name" value="DUF559"/>
    <property type="match status" value="1"/>
</dbReference>
<protein>
    <recommendedName>
        <fullName evidence="1">DUF559 domain-containing protein</fullName>
    </recommendedName>
</protein>
<reference evidence="3" key="1">
    <citation type="submission" date="2016-06" db="EMBL/GenBank/DDBJ databases">
        <authorList>
            <person name="Sutton G."/>
            <person name="Brinkac L."/>
            <person name="Sanka R."/>
            <person name="Adams M."/>
            <person name="Lau E."/>
            <person name="Sam S."/>
            <person name="Sreng N."/>
            <person name="Him V."/>
            <person name="Kerleguer A."/>
            <person name="Cheng S."/>
        </authorList>
    </citation>
    <scope>NUCLEOTIDE SEQUENCE [LARGE SCALE GENOMIC DNA]</scope>
    <source>
        <strain evidence="3">E1876</strain>
    </source>
</reference>
<sequence>MDELDWPFLGPEALADRLIPERTMRTLYQPVYPGVYVPWGIELTARQRATAAWLWSRRRGVVAGNSAAALLGSKWVDAALPAELVHDNQKAPPKLVAHNEVLKPGELTTVDDIAVTTAARTAFDIGRRTRSRVTGVQRLDALANATGIGIAEVEAVIAAHPGARGVNGLRRILPLVDSGSESPQESRTRLALIDAGLPWPETQIVVHDGFGEFVGRLDMGYRELRVGIEYDGPQHWTDPKQRQRDIDRQAALAELGWVIIRVSAELLRYRRATLIARVQDAMRVAGWPGRGANRNLVTHPPRVAS</sequence>
<dbReference type="RefSeq" id="WP_064922095.1">
    <property type="nucleotide sequence ID" value="NZ_LZJK01000085.1"/>
</dbReference>
<name>A0A1A2XMQ7_MYCSD</name>